<dbReference type="AlphaFoldDB" id="A0A414UB11"/>
<dbReference type="RefSeq" id="WP_118218304.1">
    <property type="nucleotide sequence ID" value="NZ_QRIM01000010.1"/>
</dbReference>
<protein>
    <recommendedName>
        <fullName evidence="1">Amidohydrolase-related domain-containing protein</fullName>
    </recommendedName>
</protein>
<dbReference type="SUPFAM" id="SSF51556">
    <property type="entry name" value="Metallo-dependent hydrolases"/>
    <property type="match status" value="1"/>
</dbReference>
<proteinExistence type="predicted"/>
<evidence type="ECO:0000313" key="3">
    <source>
        <dbReference type="Proteomes" id="UP000286595"/>
    </source>
</evidence>
<dbReference type="Proteomes" id="UP000286595">
    <property type="component" value="Unassembled WGS sequence"/>
</dbReference>
<dbReference type="PANTHER" id="PTHR43135">
    <property type="entry name" value="ALPHA-D-RIBOSE 1-METHYLPHOSPHONATE 5-TRIPHOSPHATE DIPHOSPHATASE"/>
    <property type="match status" value="1"/>
</dbReference>
<comment type="caution">
    <text evidence="2">The sequence shown here is derived from an EMBL/GenBank/DDBJ whole genome shotgun (WGS) entry which is preliminary data.</text>
</comment>
<dbReference type="Gene3D" id="2.30.40.10">
    <property type="entry name" value="Urease, subunit C, domain 1"/>
    <property type="match status" value="1"/>
</dbReference>
<reference evidence="2 3" key="1">
    <citation type="submission" date="2018-08" db="EMBL/GenBank/DDBJ databases">
        <title>A genome reference for cultivated species of the human gut microbiota.</title>
        <authorList>
            <person name="Zou Y."/>
            <person name="Xue W."/>
            <person name="Luo G."/>
        </authorList>
    </citation>
    <scope>NUCLEOTIDE SEQUENCE [LARGE SCALE GENOMIC DNA]</scope>
    <source>
        <strain evidence="2 3">AM22-12LB</strain>
    </source>
</reference>
<evidence type="ECO:0000313" key="2">
    <source>
        <dbReference type="EMBL" id="RHG60064.1"/>
    </source>
</evidence>
<feature type="domain" description="Amidohydrolase-related" evidence="1">
    <location>
        <begin position="56"/>
        <end position="383"/>
    </location>
</feature>
<dbReference type="GO" id="GO:0016810">
    <property type="term" value="F:hydrolase activity, acting on carbon-nitrogen (but not peptide) bonds"/>
    <property type="evidence" value="ECO:0007669"/>
    <property type="project" value="InterPro"/>
</dbReference>
<organism evidence="2 3">
    <name type="scientific">Coprococcus comes</name>
    <dbReference type="NCBI Taxonomy" id="410072"/>
    <lineage>
        <taxon>Bacteria</taxon>
        <taxon>Bacillati</taxon>
        <taxon>Bacillota</taxon>
        <taxon>Clostridia</taxon>
        <taxon>Lachnospirales</taxon>
        <taxon>Lachnospiraceae</taxon>
        <taxon>Coprococcus</taxon>
    </lineage>
</organism>
<name>A0A414UB11_9FIRM</name>
<dbReference type="SUPFAM" id="SSF51338">
    <property type="entry name" value="Composite domain of metallo-dependent hydrolases"/>
    <property type="match status" value="1"/>
</dbReference>
<dbReference type="Pfam" id="PF01979">
    <property type="entry name" value="Amidohydro_1"/>
    <property type="match status" value="1"/>
</dbReference>
<sequence>MKYTILNADKVLCGKDLIPQDHMSVIIEGGTIKEIVPQNECPFIEDAERITLKDTTVMPGMIECHNHLSIDATIPEHLELLAWSTECELTLIALDGLKKDLMSGVTTARCMGDRFYIDVTLKKLINEGKVSGPKLLAAGIGMKGSHGAGYIGSPHCGPEEIRRTARENLKKGVDLLKLFITPGVPDPASEFVPSFLSLEEISMAVNEAARKGLTVSAHCIGGQGLKDCIDGGVQVIEHMYLCTPEDADRLAASNCTVDFTSGIFLDPTREETLSPANARKVRLNRPRVRERLKLLMSTGIPYVLGTDAYHGYLYREVGYAVELGSDIITALKGVTSNAAKVCGLGDSIGSLEKSYTADIIAVNGNPLEDVNCLASVPFVMQNGIIVKNESH</sequence>
<dbReference type="EMBL" id="QRIM01000010">
    <property type="protein sequence ID" value="RHG60064.1"/>
    <property type="molecule type" value="Genomic_DNA"/>
</dbReference>
<accession>A0A414UB11</accession>
<dbReference type="InterPro" id="IPR051781">
    <property type="entry name" value="Metallo-dep_Hydrolase"/>
</dbReference>
<dbReference type="InterPro" id="IPR006680">
    <property type="entry name" value="Amidohydro-rel"/>
</dbReference>
<dbReference type="InterPro" id="IPR011059">
    <property type="entry name" value="Metal-dep_hydrolase_composite"/>
</dbReference>
<dbReference type="PANTHER" id="PTHR43135:SF3">
    <property type="entry name" value="ALPHA-D-RIBOSE 1-METHYLPHOSPHONATE 5-TRIPHOSPHATE DIPHOSPHATASE"/>
    <property type="match status" value="1"/>
</dbReference>
<evidence type="ECO:0000259" key="1">
    <source>
        <dbReference type="Pfam" id="PF01979"/>
    </source>
</evidence>
<dbReference type="Gene3D" id="3.20.20.140">
    <property type="entry name" value="Metal-dependent hydrolases"/>
    <property type="match status" value="1"/>
</dbReference>
<dbReference type="InterPro" id="IPR032466">
    <property type="entry name" value="Metal_Hydrolase"/>
</dbReference>
<gene>
    <name evidence="2" type="ORF">DW252_09760</name>
</gene>